<dbReference type="AlphaFoldDB" id="F8NYG5"/>
<dbReference type="PANTHER" id="PTHR39214:SF1">
    <property type="entry name" value="MICROBODY (PEROXISOME) BIOGENESIS PROTEIN PEROXIN 8 (EUROFUNG)"/>
    <property type="match status" value="1"/>
</dbReference>
<dbReference type="InterPro" id="IPR055334">
    <property type="entry name" value="PEX8-like"/>
</dbReference>
<dbReference type="RefSeq" id="XP_007319398.1">
    <property type="nucleotide sequence ID" value="XM_007319336.1"/>
</dbReference>
<name>F8NYG5_SERL9</name>
<dbReference type="Proteomes" id="UP000008064">
    <property type="component" value="Unassembled WGS sequence"/>
</dbReference>
<evidence type="ECO:0000313" key="1">
    <source>
        <dbReference type="EMBL" id="EGO23636.1"/>
    </source>
</evidence>
<accession>F8NYG5</accession>
<organism>
    <name type="scientific">Serpula lacrymans var. lacrymans (strain S7.9)</name>
    <name type="common">Dry rot fungus</name>
    <dbReference type="NCBI Taxonomy" id="578457"/>
    <lineage>
        <taxon>Eukaryota</taxon>
        <taxon>Fungi</taxon>
        <taxon>Dikarya</taxon>
        <taxon>Basidiomycota</taxon>
        <taxon>Agaricomycotina</taxon>
        <taxon>Agaricomycetes</taxon>
        <taxon>Agaricomycetidae</taxon>
        <taxon>Boletales</taxon>
        <taxon>Coniophorineae</taxon>
        <taxon>Serpulaceae</taxon>
        <taxon>Serpula</taxon>
    </lineage>
</organism>
<dbReference type="PANTHER" id="PTHR39214">
    <property type="entry name" value="MICROBODY (PEROXISOME) BIOGENESIS PROTEIN PEROXIN 8 (EUROFUNG)"/>
    <property type="match status" value="1"/>
</dbReference>
<protein>
    <submittedName>
        <fullName evidence="1">Uncharacterized protein</fullName>
    </submittedName>
</protein>
<proteinExistence type="predicted"/>
<dbReference type="KEGG" id="sla:SERLADRAFT_438947"/>
<dbReference type="OrthoDB" id="2357318at2759"/>
<reference evidence="1" key="1">
    <citation type="submission" date="2011-04" db="EMBL/GenBank/DDBJ databases">
        <title>Evolution of plant cell wall degrading machinery underlies the functional diversity of forest fungi.</title>
        <authorList>
            <consortium name="US DOE Joint Genome Institute (JGI-PGF)"/>
            <person name="Eastwood D.C."/>
            <person name="Floudas D."/>
            <person name="Binder M."/>
            <person name="Majcherczyk A."/>
            <person name="Schneider P."/>
            <person name="Aerts A."/>
            <person name="Asiegbu F.O."/>
            <person name="Baker S.E."/>
            <person name="Barry K."/>
            <person name="Bendiksby M."/>
            <person name="Blumentritt M."/>
            <person name="Coutinho P.M."/>
            <person name="Cullen D."/>
            <person name="Cullen D."/>
            <person name="Gathman A."/>
            <person name="Goodell B."/>
            <person name="Henrissat B."/>
            <person name="Ihrmark K."/>
            <person name="Kauserud H."/>
            <person name="Kohler A."/>
            <person name="LaButti K."/>
            <person name="Lapidus A."/>
            <person name="Lavin J.L."/>
            <person name="Lee Y.-H."/>
            <person name="Lindquist E."/>
            <person name="Lilly W."/>
            <person name="Lucas S."/>
            <person name="Morin E."/>
            <person name="Murat C."/>
            <person name="Oguiza J.A."/>
            <person name="Park J."/>
            <person name="Pisabarro A.G."/>
            <person name="Riley R."/>
            <person name="Rosling A."/>
            <person name="Salamov A."/>
            <person name="Schmidt O."/>
            <person name="Schmutz J."/>
            <person name="Skrede I."/>
            <person name="Stenlid J."/>
            <person name="Wiebenga A."/>
            <person name="Xie X."/>
            <person name="Kues U."/>
            <person name="Hibbett D.S."/>
            <person name="Hoffmeister D."/>
            <person name="Hogberg N."/>
            <person name="Martin F."/>
            <person name="Grigoriev I.V."/>
            <person name="Watkinson S.C."/>
        </authorList>
    </citation>
    <scope>NUCLEOTIDE SEQUENCE</scope>
    <source>
        <strain evidence="1">S7.9</strain>
    </source>
</reference>
<dbReference type="EMBL" id="GL945435">
    <property type="protein sequence ID" value="EGO23636.1"/>
    <property type="molecule type" value="Genomic_DNA"/>
</dbReference>
<gene>
    <name evidence="1" type="ORF">SERLADRAFT_438947</name>
</gene>
<sequence>MVADRGYTILLTHLHRPSNTLPLSTIQASITHFLANPQPLPTPLSAAVVSSPSFQPLSHSKLQALNTSFRHAVHIKSCALKSDQPGIFAQSIGAQLKSWASAVVKGLQGGQAIIKLACCSGLLLGLDDITSTLPTNQRNIRGRVEDELVLTVAEVIDIFSFRQSFDAWGKAFEPATEDGEVDALSLALITGSQSLLLVASDKVAALPLASLLRLVAYTISSAFQSGIFLSSLHSSVLCNEESRVHIPTAAPIRTAVYSISSSPLISSMGSLSKLCARTLSILIDNRPKQHMNEILSTFELLESIAAKLDADWSSSILSEGLDHDSIAPDSREITTSLWNILKTLLFATIMITESALSTIVFLPPTLFQGSSRVSPKAVVLAPQLPSTCALTTLHTLSHLSFVISQFGGVTSTATGGFVELKKAFYTALDVLSADSAESERFVRELCDSLKSNGINSIHPVQKVKQAFALASIEQLVPVLDPVIVEDVILPLCLPLLSDSTHRETYESAHSVVLAILASHTQKGGQGNIPSSTGRPEARIREDSQHVANSGLHANGRFAVCIIPFYAACLIENSVEGTLSDTQLCLAYAALVRSASTSADDTRDEQYALAWFCVDALLTAIRWLSYPTSANANADRLHRLHLTLISCVPSLPLPLLPRVLEATRAIVDSASTADHTQRQELVDALFAEITEHVGDRERELTMRWWIENRKRWEVRGQGGAQLRGASRGGESMFGKWWAERLGRSLGAGQGVVADGVVDQGEAEPTASARL</sequence>
<dbReference type="HOGENOM" id="CLU_015601_0_0_1"/>
<dbReference type="GeneID" id="18815117"/>